<organism evidence="2 3">
    <name type="scientific">Kribbella shirazensis</name>
    <dbReference type="NCBI Taxonomy" id="1105143"/>
    <lineage>
        <taxon>Bacteria</taxon>
        <taxon>Bacillati</taxon>
        <taxon>Actinomycetota</taxon>
        <taxon>Actinomycetes</taxon>
        <taxon>Propionibacteriales</taxon>
        <taxon>Kribbellaceae</taxon>
        <taxon>Kribbella</taxon>
    </lineage>
</organism>
<evidence type="ECO:0000313" key="3">
    <source>
        <dbReference type="Proteomes" id="UP000555407"/>
    </source>
</evidence>
<accession>A0A7X5VJQ9</accession>
<comment type="caution">
    <text evidence="2">The sequence shown here is derived from an EMBL/GenBank/DDBJ whole genome shotgun (WGS) entry which is preliminary data.</text>
</comment>
<evidence type="ECO:0000313" key="2">
    <source>
        <dbReference type="EMBL" id="NIK62339.1"/>
    </source>
</evidence>
<proteinExistence type="predicted"/>
<protein>
    <submittedName>
        <fullName evidence="2">Uncharacterized protein</fullName>
    </submittedName>
</protein>
<name>A0A7X5VJQ9_9ACTN</name>
<sequence length="42" mass="4406">MAGRDWLPPAQNGDSLDEPPFDEPPFGALAQNGDSPVVLRGA</sequence>
<feature type="region of interest" description="Disordered" evidence="1">
    <location>
        <begin position="1"/>
        <end position="42"/>
    </location>
</feature>
<dbReference type="EMBL" id="JAASRO010000001">
    <property type="protein sequence ID" value="NIK62339.1"/>
    <property type="molecule type" value="Genomic_DNA"/>
</dbReference>
<evidence type="ECO:0000256" key="1">
    <source>
        <dbReference type="SAM" id="MobiDB-lite"/>
    </source>
</evidence>
<keyword evidence="3" id="KW-1185">Reference proteome</keyword>
<dbReference type="RefSeq" id="WP_272954847.1">
    <property type="nucleotide sequence ID" value="NZ_JAASRO010000001.1"/>
</dbReference>
<dbReference type="AlphaFoldDB" id="A0A7X5VJQ9"/>
<gene>
    <name evidence="2" type="ORF">BJY22_008056</name>
</gene>
<reference evidence="2 3" key="1">
    <citation type="submission" date="2020-03" db="EMBL/GenBank/DDBJ databases">
        <title>Sequencing the genomes of 1000 actinobacteria strains.</title>
        <authorList>
            <person name="Klenk H.-P."/>
        </authorList>
    </citation>
    <scope>NUCLEOTIDE SEQUENCE [LARGE SCALE GENOMIC DNA]</scope>
    <source>
        <strain evidence="2 3">DSM 45490</strain>
    </source>
</reference>
<dbReference type="Proteomes" id="UP000555407">
    <property type="component" value="Unassembled WGS sequence"/>
</dbReference>